<feature type="compositionally biased region" description="Basic and acidic residues" evidence="6">
    <location>
        <begin position="215"/>
        <end position="242"/>
    </location>
</feature>
<dbReference type="SMART" id="SM00360">
    <property type="entry name" value="RRM"/>
    <property type="match status" value="2"/>
</dbReference>
<feature type="compositionally biased region" description="Low complexity" evidence="6">
    <location>
        <begin position="386"/>
        <end position="421"/>
    </location>
</feature>
<evidence type="ECO:0000313" key="10">
    <source>
        <dbReference type="Proteomes" id="UP001642483"/>
    </source>
</evidence>
<dbReference type="Proteomes" id="UP001642483">
    <property type="component" value="Unassembled WGS sequence"/>
</dbReference>
<dbReference type="CDD" id="cd16162">
    <property type="entry name" value="OCRE_RBM5_like"/>
    <property type="match status" value="1"/>
</dbReference>
<dbReference type="Pfam" id="PF00076">
    <property type="entry name" value="RRM_1"/>
    <property type="match status" value="1"/>
</dbReference>
<dbReference type="InterPro" id="IPR041591">
    <property type="entry name" value="OCRE"/>
</dbReference>
<feature type="region of interest" description="Disordered" evidence="6">
    <location>
        <begin position="675"/>
        <end position="694"/>
    </location>
</feature>
<gene>
    <name evidence="9" type="ORF">CVLEPA_LOCUS21120</name>
</gene>
<evidence type="ECO:0000313" key="9">
    <source>
        <dbReference type="EMBL" id="CAK8689156.1"/>
    </source>
</evidence>
<feature type="compositionally biased region" description="Basic and acidic residues" evidence="6">
    <location>
        <begin position="367"/>
        <end position="384"/>
    </location>
</feature>
<keyword evidence="10" id="KW-1185">Reference proteome</keyword>
<evidence type="ECO:0000256" key="2">
    <source>
        <dbReference type="ARBA" id="ARBA00022884"/>
    </source>
</evidence>
<feature type="region of interest" description="Disordered" evidence="6">
    <location>
        <begin position="40"/>
        <end position="125"/>
    </location>
</feature>
<keyword evidence="2 4" id="KW-0694">RNA-binding</keyword>
<evidence type="ECO:0000256" key="6">
    <source>
        <dbReference type="SAM" id="MobiDB-lite"/>
    </source>
</evidence>
<dbReference type="SUPFAM" id="SSF54928">
    <property type="entry name" value="RNA-binding domain, RBD"/>
    <property type="match status" value="2"/>
</dbReference>
<dbReference type="PANTHER" id="PTHR13948:SF3">
    <property type="entry name" value="FI21118P1"/>
    <property type="match status" value="1"/>
</dbReference>
<keyword evidence="3" id="KW-0539">Nucleus</keyword>
<feature type="compositionally biased region" description="Polar residues" evidence="6">
    <location>
        <begin position="601"/>
        <end position="616"/>
    </location>
</feature>
<feature type="compositionally biased region" description="Basic and acidic residues" evidence="6">
    <location>
        <begin position="50"/>
        <end position="125"/>
    </location>
</feature>
<feature type="region of interest" description="Disordered" evidence="6">
    <location>
        <begin position="363"/>
        <end position="433"/>
    </location>
</feature>
<feature type="region of interest" description="Disordered" evidence="6">
    <location>
        <begin position="324"/>
        <end position="345"/>
    </location>
</feature>
<feature type="domain" description="RRM" evidence="7">
    <location>
        <begin position="244"/>
        <end position="327"/>
    </location>
</feature>
<evidence type="ECO:0000256" key="1">
    <source>
        <dbReference type="ARBA" id="ARBA00004123"/>
    </source>
</evidence>
<organism evidence="9 10">
    <name type="scientific">Clavelina lepadiformis</name>
    <name type="common">Light-bulb sea squirt</name>
    <name type="synonym">Ascidia lepadiformis</name>
    <dbReference type="NCBI Taxonomy" id="159417"/>
    <lineage>
        <taxon>Eukaryota</taxon>
        <taxon>Metazoa</taxon>
        <taxon>Chordata</taxon>
        <taxon>Tunicata</taxon>
        <taxon>Ascidiacea</taxon>
        <taxon>Aplousobranchia</taxon>
        <taxon>Clavelinidae</taxon>
        <taxon>Clavelina</taxon>
    </lineage>
</organism>
<evidence type="ECO:0000259" key="8">
    <source>
        <dbReference type="PROSITE" id="PS50174"/>
    </source>
</evidence>
<dbReference type="PROSITE" id="PS50102">
    <property type="entry name" value="RRM"/>
    <property type="match status" value="1"/>
</dbReference>
<feature type="compositionally biased region" description="Acidic residues" evidence="6">
    <location>
        <begin position="619"/>
        <end position="632"/>
    </location>
</feature>
<keyword evidence="5" id="KW-0175">Coiled coil</keyword>
<evidence type="ECO:0000256" key="3">
    <source>
        <dbReference type="ARBA" id="ARBA00023242"/>
    </source>
</evidence>
<comment type="subcellular location">
    <subcellularLocation>
        <location evidence="1">Nucleus</location>
    </subcellularLocation>
</comment>
<dbReference type="Pfam" id="PF01585">
    <property type="entry name" value="G-patch"/>
    <property type="match status" value="1"/>
</dbReference>
<evidence type="ECO:0000256" key="4">
    <source>
        <dbReference type="PROSITE-ProRule" id="PRU00176"/>
    </source>
</evidence>
<feature type="compositionally biased region" description="Low complexity" evidence="6">
    <location>
        <begin position="336"/>
        <end position="345"/>
    </location>
</feature>
<dbReference type="InterPro" id="IPR000467">
    <property type="entry name" value="G_patch_dom"/>
</dbReference>
<feature type="region of interest" description="Disordered" evidence="6">
    <location>
        <begin position="595"/>
        <end position="632"/>
    </location>
</feature>
<feature type="coiled-coil region" evidence="5">
    <location>
        <begin position="482"/>
        <end position="529"/>
    </location>
</feature>
<name>A0ABP0GBJ8_CLALP</name>
<feature type="region of interest" description="Disordered" evidence="6">
    <location>
        <begin position="1"/>
        <end position="21"/>
    </location>
</feature>
<feature type="domain" description="G-patch" evidence="8">
    <location>
        <begin position="731"/>
        <end position="777"/>
    </location>
</feature>
<dbReference type="PANTHER" id="PTHR13948">
    <property type="entry name" value="RNA-BINDING PROTEIN"/>
    <property type="match status" value="1"/>
</dbReference>
<dbReference type="EMBL" id="CAWYQH010000108">
    <property type="protein sequence ID" value="CAK8689156.1"/>
    <property type="molecule type" value="Genomic_DNA"/>
</dbReference>
<dbReference type="SMART" id="SM00443">
    <property type="entry name" value="G_patch"/>
    <property type="match status" value="1"/>
</dbReference>
<accession>A0ABP0GBJ8</accession>
<evidence type="ECO:0000256" key="5">
    <source>
        <dbReference type="SAM" id="Coils"/>
    </source>
</evidence>
<proteinExistence type="predicted"/>
<comment type="caution">
    <text evidence="9">The sequence shown here is derived from an EMBL/GenBank/DDBJ whole genome shotgun (WGS) entry which is preliminary data.</text>
</comment>
<dbReference type="Pfam" id="PF17780">
    <property type="entry name" value="OCRE"/>
    <property type="match status" value="1"/>
</dbReference>
<dbReference type="PROSITE" id="PS50174">
    <property type="entry name" value="G_PATCH"/>
    <property type="match status" value="1"/>
</dbReference>
<dbReference type="InterPro" id="IPR000504">
    <property type="entry name" value="RRM_dom"/>
</dbReference>
<evidence type="ECO:0008006" key="11">
    <source>
        <dbReference type="Google" id="ProtNLM"/>
    </source>
</evidence>
<dbReference type="Gene3D" id="3.30.70.330">
    <property type="match status" value="2"/>
</dbReference>
<reference evidence="9 10" key="1">
    <citation type="submission" date="2024-02" db="EMBL/GenBank/DDBJ databases">
        <authorList>
            <person name="Daric V."/>
            <person name="Darras S."/>
        </authorList>
    </citation>
    <scope>NUCLEOTIDE SEQUENCE [LARGE SCALE GENOMIC DNA]</scope>
</reference>
<feature type="compositionally biased region" description="Gly residues" evidence="6">
    <location>
        <begin position="1"/>
        <end position="10"/>
    </location>
</feature>
<feature type="region of interest" description="Disordered" evidence="6">
    <location>
        <begin position="215"/>
        <end position="243"/>
    </location>
</feature>
<dbReference type="InterPro" id="IPR035979">
    <property type="entry name" value="RBD_domain_sf"/>
</dbReference>
<evidence type="ECO:0000259" key="7">
    <source>
        <dbReference type="PROSITE" id="PS50102"/>
    </source>
</evidence>
<dbReference type="InterPro" id="IPR012677">
    <property type="entry name" value="Nucleotide-bd_a/b_plait_sf"/>
</dbReference>
<sequence>MSRMGDGAGYGDMYRGNMDNRGYIGNENDMRRREYEWNQYVGQGSPPRSIDMDYPRENVDRRRGMDNRERMRDRSPHRDYRRDDSRRDYRNSPRRDTVDEYDHRRDSRDYREDRRRSPPNRDRSWARGACSTVILRNVPDCIEEYEVRDEVNRFGAPVITVKMEFKQDHNGSNERVCVVEFEGTRDATEWMHEHQGVLRIDRERIRMEYWNEGGPSDREDYRRDRDDSYRRQDDHRSYKSDPTDTMIVKGLDRSTEEPAIRQSFEYITHFPIVDIRLVRDKFGVSRGFCFVQWKTVEHCKQVLEYLRTATPRFHIEGKHIALEFSTPQGSSRKVRSGSQSQSQASNSAISAAVQVAEAAIQAAHWSSSKDKDDYDEAQRDEPENKSNSTHASAAASSPSQTTSTPHQSQPNNNDQSNNLQPGQYPTPDTSKFQYDKTSGYYYDSITGLYYDANSRYFYNNCTGQYLYWDQTKRNYIPVSNDIQSKEKEKKEKEQKEQKKINAKKIAKDMERWAKAQNKKKEEMKRLLEDAPANTPTAAVNVQPVASSVGQKNQSSTADTAFFLLEKHTSEAERQAAVQAAYEDPFKKPTMPFAVPPRKAAPSNTGASSGLVSYMKTSDSESEEEDDEGEEEEKLIDWSKLACLLCRRGFPSKDMLLKHKDLSDLHRTNLEQRRKNKTGRLVKAQAAEPAPKYRDRAAERRKNFGTGAPIRRNKAFQAPVPYEQPTKDGLDETNIGNQMLQKMGWNKGSGLGKSRSGITAPIQVQQRSRGAGLGMRGSTYGLDGSEGDYRTAAKKITQARFLETD</sequence>
<protein>
    <recommendedName>
        <fullName evidence="11">RNA-binding protein 5</fullName>
    </recommendedName>
</protein>
<dbReference type="CDD" id="cd12313">
    <property type="entry name" value="RRM1_RRM2_RBM5_like"/>
    <property type="match status" value="1"/>
</dbReference>